<evidence type="ECO:0000313" key="13">
    <source>
        <dbReference type="Proteomes" id="UP000183952"/>
    </source>
</evidence>
<evidence type="ECO:0000256" key="3">
    <source>
        <dbReference type="ARBA" id="ARBA00023012"/>
    </source>
</evidence>
<name>A0A1M6JR70_9CLOT</name>
<dbReference type="GO" id="GO:0005829">
    <property type="term" value="C:cytosol"/>
    <property type="evidence" value="ECO:0007669"/>
    <property type="project" value="TreeGrafter"/>
</dbReference>
<evidence type="ECO:0000259" key="11">
    <source>
        <dbReference type="PROSITE" id="PS51755"/>
    </source>
</evidence>
<dbReference type="FunFam" id="3.40.50.2300:FF:000001">
    <property type="entry name" value="DNA-binding response regulator PhoB"/>
    <property type="match status" value="1"/>
</dbReference>
<dbReference type="GO" id="GO:0032993">
    <property type="term" value="C:protein-DNA complex"/>
    <property type="evidence" value="ECO:0007669"/>
    <property type="project" value="TreeGrafter"/>
</dbReference>
<keyword evidence="4" id="KW-0805">Transcription regulation</keyword>
<dbReference type="STRING" id="1121331.SAMN02745248_00289"/>
<dbReference type="InterPro" id="IPR001789">
    <property type="entry name" value="Sig_transdc_resp-reg_receiver"/>
</dbReference>
<keyword evidence="2 8" id="KW-0597">Phosphoprotein</keyword>
<dbReference type="SUPFAM" id="SSF46894">
    <property type="entry name" value="C-terminal effector domain of the bipartite response regulators"/>
    <property type="match status" value="1"/>
</dbReference>
<dbReference type="EMBL" id="FRAD01000003">
    <property type="protein sequence ID" value="SHJ49113.1"/>
    <property type="molecule type" value="Genomic_DNA"/>
</dbReference>
<evidence type="ECO:0000256" key="5">
    <source>
        <dbReference type="ARBA" id="ARBA00023125"/>
    </source>
</evidence>
<evidence type="ECO:0000256" key="7">
    <source>
        <dbReference type="ARBA" id="ARBA00024867"/>
    </source>
</evidence>
<feature type="DNA-binding region" description="OmpR/PhoB-type" evidence="9">
    <location>
        <begin position="126"/>
        <end position="225"/>
    </location>
</feature>
<dbReference type="InterPro" id="IPR036388">
    <property type="entry name" value="WH-like_DNA-bd_sf"/>
</dbReference>
<dbReference type="SUPFAM" id="SSF52172">
    <property type="entry name" value="CheY-like"/>
    <property type="match status" value="1"/>
</dbReference>
<reference evidence="12 13" key="1">
    <citation type="submission" date="2016-11" db="EMBL/GenBank/DDBJ databases">
        <authorList>
            <person name="Jaros S."/>
            <person name="Januszkiewicz K."/>
            <person name="Wedrychowicz H."/>
        </authorList>
    </citation>
    <scope>NUCLEOTIDE SEQUENCE [LARGE SCALE GENOMIC DNA]</scope>
    <source>
        <strain evidence="12 13">DSM 3090</strain>
    </source>
</reference>
<evidence type="ECO:0000313" key="12">
    <source>
        <dbReference type="EMBL" id="SHJ49113.1"/>
    </source>
</evidence>
<dbReference type="PROSITE" id="PS50110">
    <property type="entry name" value="RESPONSE_REGULATORY"/>
    <property type="match status" value="1"/>
</dbReference>
<evidence type="ECO:0000256" key="4">
    <source>
        <dbReference type="ARBA" id="ARBA00023015"/>
    </source>
</evidence>
<dbReference type="CDD" id="cd00383">
    <property type="entry name" value="trans_reg_C"/>
    <property type="match status" value="1"/>
</dbReference>
<accession>A0A1M6JR70</accession>
<keyword evidence="13" id="KW-1185">Reference proteome</keyword>
<dbReference type="FunFam" id="1.10.10.10:FF:000018">
    <property type="entry name" value="DNA-binding response regulator ResD"/>
    <property type="match status" value="1"/>
</dbReference>
<dbReference type="Proteomes" id="UP000183952">
    <property type="component" value="Unassembled WGS sequence"/>
</dbReference>
<feature type="domain" description="OmpR/PhoB-type" evidence="11">
    <location>
        <begin position="126"/>
        <end position="225"/>
    </location>
</feature>
<feature type="domain" description="Response regulatory" evidence="10">
    <location>
        <begin position="3"/>
        <end position="116"/>
    </location>
</feature>
<sequence length="231" mass="26869">MQKLLIVDDNKQITSILEEYAKKEGYETFFALDGEEAIEKFEEHKPDVMLLDVMMPKKDGFAVCREIRRVSNVPIIMVTARGEDFEKIMGLEIGADDYIVKPFSPGEVMARIKAIMRRIVREKAQAQVFTYDNLTINLDDYTVTIDDSLIPLTKKEIEIFWILATSKNKVFSRENLLNDVWGYDYFGDNRTVDSHIKRLRAKIAEFNHPSWEIKTIWGVGYKFEVALDEKK</sequence>
<protein>
    <recommendedName>
        <fullName evidence="1">Stage 0 sporulation protein A homolog</fullName>
    </recommendedName>
</protein>
<dbReference type="InterPro" id="IPR016032">
    <property type="entry name" value="Sig_transdc_resp-reg_C-effctor"/>
</dbReference>
<dbReference type="Gene3D" id="1.10.10.10">
    <property type="entry name" value="Winged helix-like DNA-binding domain superfamily/Winged helix DNA-binding domain"/>
    <property type="match status" value="1"/>
</dbReference>
<dbReference type="PANTHER" id="PTHR48111">
    <property type="entry name" value="REGULATOR OF RPOS"/>
    <property type="match status" value="1"/>
</dbReference>
<evidence type="ECO:0000256" key="6">
    <source>
        <dbReference type="ARBA" id="ARBA00023163"/>
    </source>
</evidence>
<evidence type="ECO:0000259" key="10">
    <source>
        <dbReference type="PROSITE" id="PS50110"/>
    </source>
</evidence>
<comment type="function">
    <text evidence="7">May play the central regulatory role in sporulation. It may be an element of the effector pathway responsible for the activation of sporulation genes in response to nutritional stress. Spo0A may act in concert with spo0H (a sigma factor) to control the expression of some genes that are critical to the sporulation process.</text>
</comment>
<dbReference type="Pfam" id="PF00072">
    <property type="entry name" value="Response_reg"/>
    <property type="match status" value="1"/>
</dbReference>
<evidence type="ECO:0000256" key="8">
    <source>
        <dbReference type="PROSITE-ProRule" id="PRU00169"/>
    </source>
</evidence>
<dbReference type="CDD" id="cd17574">
    <property type="entry name" value="REC_OmpR"/>
    <property type="match status" value="1"/>
</dbReference>
<dbReference type="Gene3D" id="6.10.250.690">
    <property type="match status" value="1"/>
</dbReference>
<dbReference type="InterPro" id="IPR011006">
    <property type="entry name" value="CheY-like_superfamily"/>
</dbReference>
<gene>
    <name evidence="12" type="ORF">SAMN02745248_00289</name>
</gene>
<organism evidence="12 13">
    <name type="scientific">Hathewaya proteolytica DSM 3090</name>
    <dbReference type="NCBI Taxonomy" id="1121331"/>
    <lineage>
        <taxon>Bacteria</taxon>
        <taxon>Bacillati</taxon>
        <taxon>Bacillota</taxon>
        <taxon>Clostridia</taxon>
        <taxon>Eubacteriales</taxon>
        <taxon>Clostridiaceae</taxon>
        <taxon>Hathewaya</taxon>
    </lineage>
</organism>
<dbReference type="RefSeq" id="WP_072901477.1">
    <property type="nucleotide sequence ID" value="NZ_FRAD01000003.1"/>
</dbReference>
<keyword evidence="3" id="KW-0902">Two-component regulatory system</keyword>
<proteinExistence type="predicted"/>
<dbReference type="AlphaFoldDB" id="A0A1M6JR70"/>
<dbReference type="GO" id="GO:0000976">
    <property type="term" value="F:transcription cis-regulatory region binding"/>
    <property type="evidence" value="ECO:0007669"/>
    <property type="project" value="TreeGrafter"/>
</dbReference>
<dbReference type="InterPro" id="IPR039420">
    <property type="entry name" value="WalR-like"/>
</dbReference>
<evidence type="ECO:0000256" key="9">
    <source>
        <dbReference type="PROSITE-ProRule" id="PRU01091"/>
    </source>
</evidence>
<keyword evidence="5 9" id="KW-0238">DNA-binding</keyword>
<dbReference type="Pfam" id="PF00486">
    <property type="entry name" value="Trans_reg_C"/>
    <property type="match status" value="1"/>
</dbReference>
<dbReference type="GO" id="GO:0006355">
    <property type="term" value="P:regulation of DNA-templated transcription"/>
    <property type="evidence" value="ECO:0007669"/>
    <property type="project" value="InterPro"/>
</dbReference>
<dbReference type="PROSITE" id="PS51755">
    <property type="entry name" value="OMPR_PHOB"/>
    <property type="match status" value="1"/>
</dbReference>
<evidence type="ECO:0000256" key="2">
    <source>
        <dbReference type="ARBA" id="ARBA00022553"/>
    </source>
</evidence>
<evidence type="ECO:0000256" key="1">
    <source>
        <dbReference type="ARBA" id="ARBA00018672"/>
    </source>
</evidence>
<dbReference type="Gene3D" id="3.40.50.2300">
    <property type="match status" value="1"/>
</dbReference>
<keyword evidence="6" id="KW-0804">Transcription</keyword>
<feature type="modified residue" description="4-aspartylphosphate" evidence="8">
    <location>
        <position position="52"/>
    </location>
</feature>
<dbReference type="InterPro" id="IPR001867">
    <property type="entry name" value="OmpR/PhoB-type_DNA-bd"/>
</dbReference>
<dbReference type="SMART" id="SM00448">
    <property type="entry name" value="REC"/>
    <property type="match status" value="1"/>
</dbReference>
<dbReference type="PANTHER" id="PTHR48111:SF1">
    <property type="entry name" value="TWO-COMPONENT RESPONSE REGULATOR ORR33"/>
    <property type="match status" value="1"/>
</dbReference>
<dbReference type="SMART" id="SM00862">
    <property type="entry name" value="Trans_reg_C"/>
    <property type="match status" value="1"/>
</dbReference>
<dbReference type="GO" id="GO:0000156">
    <property type="term" value="F:phosphorelay response regulator activity"/>
    <property type="evidence" value="ECO:0007669"/>
    <property type="project" value="TreeGrafter"/>
</dbReference>
<dbReference type="OrthoDB" id="9790442at2"/>